<dbReference type="InterPro" id="IPR006020">
    <property type="entry name" value="PTB/PI_dom"/>
</dbReference>
<dbReference type="Ensembl" id="ENSCMUT00000029618.2">
    <property type="protein sequence ID" value="ENSCMUP00000027551.2"/>
    <property type="gene ID" value="ENSCMUG00000016602.2"/>
</dbReference>
<dbReference type="Gene3D" id="1.10.8.270">
    <property type="entry name" value="putative rabgap domain of human tbc1 domain family member 14 like domains"/>
    <property type="match status" value="1"/>
</dbReference>
<evidence type="ECO:0000256" key="3">
    <source>
        <dbReference type="ARBA" id="ARBA00022481"/>
    </source>
</evidence>
<dbReference type="Pfam" id="PF00566">
    <property type="entry name" value="RabGAP-TBC"/>
    <property type="match status" value="1"/>
</dbReference>
<evidence type="ECO:0000256" key="2">
    <source>
        <dbReference type="ARBA" id="ARBA00022468"/>
    </source>
</evidence>
<dbReference type="CDD" id="cd01269">
    <property type="entry name" value="PTB_TBC1D1_like"/>
    <property type="match status" value="1"/>
</dbReference>
<dbReference type="SMART" id="SM00164">
    <property type="entry name" value="TBC"/>
    <property type="match status" value="1"/>
</dbReference>
<dbReference type="SMART" id="SM00462">
    <property type="entry name" value="PTB"/>
    <property type="match status" value="1"/>
</dbReference>
<dbReference type="PANTHER" id="PTHR47219">
    <property type="entry name" value="RAB GTPASE-ACTIVATING PROTEIN 1-LIKE"/>
    <property type="match status" value="1"/>
</dbReference>
<dbReference type="OMA" id="QQMRDPA"/>
<dbReference type="FunFam" id="2.30.29.30:FF:000076">
    <property type="entry name" value="TBC1 domain family member 4 isoform X1"/>
    <property type="match status" value="1"/>
</dbReference>
<dbReference type="InterPro" id="IPR021785">
    <property type="entry name" value="DUF3350"/>
</dbReference>
<organism evidence="12 13">
    <name type="scientific">Corvus moneduloides</name>
    <name type="common">New Caledonian crow</name>
    <dbReference type="NCBI Taxonomy" id="1196302"/>
    <lineage>
        <taxon>Eukaryota</taxon>
        <taxon>Metazoa</taxon>
        <taxon>Chordata</taxon>
        <taxon>Craniata</taxon>
        <taxon>Vertebrata</taxon>
        <taxon>Euteleostomi</taxon>
        <taxon>Archelosauria</taxon>
        <taxon>Archosauria</taxon>
        <taxon>Dinosauria</taxon>
        <taxon>Saurischia</taxon>
        <taxon>Theropoda</taxon>
        <taxon>Coelurosauria</taxon>
        <taxon>Aves</taxon>
        <taxon>Neognathae</taxon>
        <taxon>Neoaves</taxon>
        <taxon>Telluraves</taxon>
        <taxon>Australaves</taxon>
        <taxon>Passeriformes</taxon>
        <taxon>Corvoidea</taxon>
        <taxon>Corvidae</taxon>
        <taxon>Corvus</taxon>
    </lineage>
</organism>
<dbReference type="Pfam" id="PF11830">
    <property type="entry name" value="DUF3350"/>
    <property type="match status" value="1"/>
</dbReference>
<dbReference type="Gene3D" id="1.10.10.2750">
    <property type="match status" value="1"/>
</dbReference>
<feature type="region of interest" description="Disordered" evidence="11">
    <location>
        <begin position="193"/>
        <end position="212"/>
    </location>
</feature>
<feature type="compositionally biased region" description="Polar residues" evidence="11">
    <location>
        <begin position="515"/>
        <end position="525"/>
    </location>
</feature>
<evidence type="ECO:0000256" key="9">
    <source>
        <dbReference type="ARBA" id="ARBA00081861"/>
    </source>
</evidence>
<evidence type="ECO:0000256" key="1">
    <source>
        <dbReference type="ARBA" id="ARBA00004496"/>
    </source>
</evidence>
<evidence type="ECO:0000313" key="13">
    <source>
        <dbReference type="Proteomes" id="UP000694553"/>
    </source>
</evidence>
<dbReference type="SUPFAM" id="SSF47923">
    <property type="entry name" value="Ypt/Rab-GAP domain of gyp1p"/>
    <property type="match status" value="2"/>
</dbReference>
<dbReference type="Proteomes" id="UP000694553">
    <property type="component" value="Unassembled WGS sequence"/>
</dbReference>
<accession>A0A8C3EXW9</accession>
<dbReference type="InterPro" id="IPR000195">
    <property type="entry name" value="Rab-GAP-TBC_dom"/>
</dbReference>
<evidence type="ECO:0000256" key="11">
    <source>
        <dbReference type="SAM" id="MobiDB-lite"/>
    </source>
</evidence>
<comment type="subcellular location">
    <subcellularLocation>
        <location evidence="1">Cytoplasm</location>
    </subcellularLocation>
</comment>
<feature type="region of interest" description="Disordered" evidence="11">
    <location>
        <begin position="581"/>
        <end position="604"/>
    </location>
</feature>
<dbReference type="Gene3D" id="2.30.29.30">
    <property type="entry name" value="Pleckstrin-homology domain (PH domain)/Phosphotyrosine-binding domain (PTB)"/>
    <property type="match status" value="1"/>
</dbReference>
<dbReference type="SUPFAM" id="SSF50729">
    <property type="entry name" value="PH domain-like"/>
    <property type="match status" value="1"/>
</dbReference>
<dbReference type="AlphaFoldDB" id="A0A8C3EXW9"/>
<protein>
    <recommendedName>
        <fullName evidence="8">TBC1 domain family member 4</fullName>
    </recommendedName>
    <alternativeName>
        <fullName evidence="9">Akt substrate of 160 kDa</fullName>
    </alternativeName>
</protein>
<reference evidence="12" key="3">
    <citation type="submission" date="2025-09" db="UniProtKB">
        <authorList>
            <consortium name="Ensembl"/>
        </authorList>
    </citation>
    <scope>IDENTIFICATION</scope>
</reference>
<keyword evidence="6" id="KW-0677">Repeat</keyword>
<dbReference type="PANTHER" id="PTHR47219:SF14">
    <property type="entry name" value="TBC1 DOMAIN FAMILY MEMBER 4"/>
    <property type="match status" value="1"/>
</dbReference>
<keyword evidence="3" id="KW-0488">Methylation</keyword>
<reference evidence="13" key="1">
    <citation type="submission" date="2019-10" db="EMBL/GenBank/DDBJ databases">
        <title>Corvus moneduloides (New Caledonian crow) genome, bCorMon1, primary haplotype.</title>
        <authorList>
            <person name="Rutz C."/>
            <person name="Fungtammasan C."/>
            <person name="Mountcastle J."/>
            <person name="Formenti G."/>
            <person name="Chow W."/>
            <person name="Howe K."/>
            <person name="Steele M.P."/>
            <person name="Fernandes J."/>
            <person name="Gilbert M.T.P."/>
            <person name="Fedrigo O."/>
            <person name="Jarvis E.D."/>
            <person name="Gemmell N."/>
        </authorList>
    </citation>
    <scope>NUCLEOTIDE SEQUENCE [LARGE SCALE GENOMIC DNA]</scope>
</reference>
<proteinExistence type="predicted"/>
<evidence type="ECO:0000313" key="12">
    <source>
        <dbReference type="Ensembl" id="ENSCMUP00000027551.2"/>
    </source>
</evidence>
<accession>A0A8U7M9R2</accession>
<keyword evidence="10" id="KW-0175">Coiled coil</keyword>
<feature type="compositionally biased region" description="Pro residues" evidence="11">
    <location>
        <begin position="468"/>
        <end position="477"/>
    </location>
</feature>
<dbReference type="GO" id="GO:0032869">
    <property type="term" value="P:cellular response to insulin stimulus"/>
    <property type="evidence" value="ECO:0007669"/>
    <property type="project" value="UniProtKB-ARBA"/>
</dbReference>
<keyword evidence="7" id="KW-0007">Acetylation</keyword>
<dbReference type="Gene3D" id="1.10.472.80">
    <property type="entry name" value="Ypt/Rab-GAP domain of gyp1p, domain 3"/>
    <property type="match status" value="1"/>
</dbReference>
<evidence type="ECO:0000256" key="8">
    <source>
        <dbReference type="ARBA" id="ARBA00072013"/>
    </source>
</evidence>
<dbReference type="FunFam" id="1.10.8.270:FF:000001">
    <property type="entry name" value="TBC1 domain family member 1"/>
    <property type="match status" value="1"/>
</dbReference>
<dbReference type="InterPro" id="IPR011993">
    <property type="entry name" value="PH-like_dom_sf"/>
</dbReference>
<dbReference type="PROSITE" id="PS50086">
    <property type="entry name" value="TBC_RABGAP"/>
    <property type="match status" value="1"/>
</dbReference>
<dbReference type="PROSITE" id="PS01179">
    <property type="entry name" value="PID"/>
    <property type="match status" value="1"/>
</dbReference>
<evidence type="ECO:0000256" key="6">
    <source>
        <dbReference type="ARBA" id="ARBA00022737"/>
    </source>
</evidence>
<dbReference type="GO" id="GO:0005096">
    <property type="term" value="F:GTPase activator activity"/>
    <property type="evidence" value="ECO:0007669"/>
    <property type="project" value="UniProtKB-KW"/>
</dbReference>
<dbReference type="InterPro" id="IPR035969">
    <property type="entry name" value="Rab-GAP_TBC_sf"/>
</dbReference>
<dbReference type="Pfam" id="PF00640">
    <property type="entry name" value="PID"/>
    <property type="match status" value="1"/>
</dbReference>
<keyword evidence="2" id="KW-0343">GTPase activation</keyword>
<reference evidence="12" key="2">
    <citation type="submission" date="2025-08" db="UniProtKB">
        <authorList>
            <consortium name="Ensembl"/>
        </authorList>
    </citation>
    <scope>IDENTIFICATION</scope>
</reference>
<keyword evidence="4" id="KW-0963">Cytoplasm</keyword>
<feature type="coiled-coil region" evidence="10">
    <location>
        <begin position="996"/>
        <end position="1030"/>
    </location>
</feature>
<sequence>MISEMAAVVPCAETAYIIKVPDVISSIRQVSKAALKEDAKPSKDGEDAFYDSQKFEVLYCGKVTVAHKKAPSTLIDDCIEKFSLHERQRLKLLNEQRNNESSLDLPLCEENVPASPLDSPFEELDSPNSTSGHAAMFTIGSQTNLTNLASTRGFFPERILEDAGFDEQQEFRSRCSSVTAVMQRRVHDTNLKIQSRRRHASAPSHVQPSDSEKNRTMLFQVGRFEVNLISPDTKSVVFEKNFKDISSCSQGIKHVDHFGFICRESVEPGLSQYICYVFQCASESLVDEVMLTLKQAFSTAAALQNAKTQIKLCEACPMHSLHKLCERIEGLYPPRAKLVIQRHLSSLSDNEQADIFERVQKMKPDNDQEENELVILHLRQLCETKQKTHIHIGEAPSVISNSAIPESTTSGGRFKLDVLKNKAKKSLTSSLENIFSRGASRMRGRLGSMDSFERCSSLASDRDTSPGDSPPATPPASPVSSAWQTFPEEGSDSPQFRRRAHTFSHPPSSARRRITFQNGRSQSARSPLLRQNCVEAASDGEGKKRTSTFCSSESLNAVGATLTPRRISWRRRIFLQVASPMNKSPSKMQHPDGHDGSELLPLSPLAPPLEEDPLVLVLQNEDGPDKTGERRNSEELQSLWRKAIHQQILLLRMEKENQKLEASRDELQSRKVKLDYDEVGTCQKDAINIWDKKLLNCRAKIRCDMEDIHSTLKEGVPKSRRGEIWQFLAVQHRVRHRLPNKQQPPDISYKELLKQLTAQQHAILVDLGRTFPTHPYFSAHLGAGQLSLFNLLKAYSLLDKEVGYCQGISFVAGVLLLHMSEEQAFEMLKFLMYDLGFRKQYRPDMMSLQIQMYQLSRLLHDYHRDLYNHLEENEISPSLYAAPWFLTLFASQFPLGFVARVFDIIFLQGTEVIFKVALSLLSSQETSIMGCESFENIVDFLKTTIPDMTKPQMEKIITQVFEMDISKQLHAYEVEYHVLQDELQENVSPCDEGEPLEKLERANNHLKRQNMDLLEKLQVAHAKIQSLEASLETVLTRENKMKTVIQSLEQEKITYQKTLEQIVKYLPAESLSDCELLLKEVNYNPNNKIWSKP</sequence>
<keyword evidence="13" id="KW-1185">Reference proteome</keyword>
<feature type="region of interest" description="Disordered" evidence="11">
    <location>
        <begin position="454"/>
        <end position="528"/>
    </location>
</feature>
<evidence type="ECO:0000256" key="10">
    <source>
        <dbReference type="SAM" id="Coils"/>
    </source>
</evidence>
<gene>
    <name evidence="12" type="primary">TBC1D4</name>
</gene>
<dbReference type="GO" id="GO:0005737">
    <property type="term" value="C:cytoplasm"/>
    <property type="evidence" value="ECO:0007669"/>
    <property type="project" value="UniProtKB-SubCell"/>
</dbReference>
<dbReference type="FunFam" id="1.10.472.80:FF:000003">
    <property type="entry name" value="Putative TBC1 domain family member 1"/>
    <property type="match status" value="1"/>
</dbReference>
<name>A0A8C3EXW9_CORMO</name>
<evidence type="ECO:0000256" key="4">
    <source>
        <dbReference type="ARBA" id="ARBA00022490"/>
    </source>
</evidence>
<dbReference type="FunFam" id="1.10.10.2750:FF:000002">
    <property type="entry name" value="TBC1 domain family member 4"/>
    <property type="match status" value="1"/>
</dbReference>
<keyword evidence="5" id="KW-0597">Phosphoprotein</keyword>
<evidence type="ECO:0000256" key="7">
    <source>
        <dbReference type="ARBA" id="ARBA00022990"/>
    </source>
</evidence>
<dbReference type="InterPro" id="IPR050302">
    <property type="entry name" value="Rab_GAP_TBC_domain"/>
</dbReference>
<evidence type="ECO:0000256" key="5">
    <source>
        <dbReference type="ARBA" id="ARBA00022553"/>
    </source>
</evidence>